<dbReference type="Proteomes" id="UP000028999">
    <property type="component" value="Unassembled WGS sequence"/>
</dbReference>
<dbReference type="InterPro" id="IPR053224">
    <property type="entry name" value="Sensory_adhesion_molecule"/>
</dbReference>
<dbReference type="SUPFAM" id="SSF63829">
    <property type="entry name" value="Calcium-dependent phosphotriesterase"/>
    <property type="match status" value="1"/>
</dbReference>
<dbReference type="PaxDb" id="3708-A0A078GQM8"/>
<sequence>MSPSFCSARFSVALFLVISAVPIAYLICLERAAPYTHVFSYHSSGFFRECAKWDDAGRRFLVSFMDGGGIGEIVPRDGNSDVLDEVTVVKDADLAGNASLGIAIDRDRNRLLVAVADLLGNRYSALAAYELSTWRRIFLAELSGHKKSFADDVAIDAHGNAYVTDAKGSKIWKVDVSGELVSTIESPLFTPPGWYNNLVTVIEVNGGTLRFGDGLELLSPTKIVVAGSPSAKLIESSDGWQTATVTGWFNTGMVHRIVSSATVKEGKVYLNHIVGFGSKKRHILVEAVF</sequence>
<accession>A0A078GQM8</accession>
<dbReference type="PANTHER" id="PTHR31460:SF0">
    <property type="entry name" value="CALCIUM-DEPENDENT PHOSPHOTRIESTERASE SUPERFAMILY PROTEIN-RELATED"/>
    <property type="match status" value="1"/>
</dbReference>
<reference evidence="1 2" key="1">
    <citation type="journal article" date="2014" name="Science">
        <title>Plant genetics. Early allopolyploid evolution in the post-Neolithic Brassica napus oilseed genome.</title>
        <authorList>
            <person name="Chalhoub B."/>
            <person name="Denoeud F."/>
            <person name="Liu S."/>
            <person name="Parkin I.A."/>
            <person name="Tang H."/>
            <person name="Wang X."/>
            <person name="Chiquet J."/>
            <person name="Belcram H."/>
            <person name="Tong C."/>
            <person name="Samans B."/>
            <person name="Correa M."/>
            <person name="Da Silva C."/>
            <person name="Just J."/>
            <person name="Falentin C."/>
            <person name="Koh C.S."/>
            <person name="Le Clainche I."/>
            <person name="Bernard M."/>
            <person name="Bento P."/>
            <person name="Noel B."/>
            <person name="Labadie K."/>
            <person name="Alberti A."/>
            <person name="Charles M."/>
            <person name="Arnaud D."/>
            <person name="Guo H."/>
            <person name="Daviaud C."/>
            <person name="Alamery S."/>
            <person name="Jabbari K."/>
            <person name="Zhao M."/>
            <person name="Edger P.P."/>
            <person name="Chelaifa H."/>
            <person name="Tack D."/>
            <person name="Lassalle G."/>
            <person name="Mestiri I."/>
            <person name="Schnel N."/>
            <person name="Le Paslier M.C."/>
            <person name="Fan G."/>
            <person name="Renault V."/>
            <person name="Bayer P.E."/>
            <person name="Golicz A.A."/>
            <person name="Manoli S."/>
            <person name="Lee T.H."/>
            <person name="Thi V.H."/>
            <person name="Chalabi S."/>
            <person name="Hu Q."/>
            <person name="Fan C."/>
            <person name="Tollenaere R."/>
            <person name="Lu Y."/>
            <person name="Battail C."/>
            <person name="Shen J."/>
            <person name="Sidebottom C.H."/>
            <person name="Wang X."/>
            <person name="Canaguier A."/>
            <person name="Chauveau A."/>
            <person name="Berard A."/>
            <person name="Deniot G."/>
            <person name="Guan M."/>
            <person name="Liu Z."/>
            <person name="Sun F."/>
            <person name="Lim Y.P."/>
            <person name="Lyons E."/>
            <person name="Town C.D."/>
            <person name="Bancroft I."/>
            <person name="Wang X."/>
            <person name="Meng J."/>
            <person name="Ma J."/>
            <person name="Pires J.C."/>
            <person name="King G.J."/>
            <person name="Brunel D."/>
            <person name="Delourme R."/>
            <person name="Renard M."/>
            <person name="Aury J.M."/>
            <person name="Adams K.L."/>
            <person name="Batley J."/>
            <person name="Snowdon R.J."/>
            <person name="Tost J."/>
            <person name="Edwards D."/>
            <person name="Zhou Y."/>
            <person name="Hua W."/>
            <person name="Sharpe A.G."/>
            <person name="Paterson A.H."/>
            <person name="Guan C."/>
            <person name="Wincker P."/>
        </authorList>
    </citation>
    <scope>NUCLEOTIDE SEQUENCE [LARGE SCALE GENOMIC DNA]</scope>
    <source>
        <strain evidence="2">cv. Darmor-bzh</strain>
    </source>
</reference>
<proteinExistence type="predicted"/>
<evidence type="ECO:0000313" key="1">
    <source>
        <dbReference type="EMBL" id="CDY27494.1"/>
    </source>
</evidence>
<protein>
    <submittedName>
        <fullName evidence="1">BnaC04g51350D protein</fullName>
    </submittedName>
</protein>
<dbReference type="Gene3D" id="2.120.10.30">
    <property type="entry name" value="TolB, C-terminal domain"/>
    <property type="match status" value="1"/>
</dbReference>
<dbReference type="InterPro" id="IPR011042">
    <property type="entry name" value="6-blade_b-propeller_TolB-like"/>
</dbReference>
<keyword evidence="2" id="KW-1185">Reference proteome</keyword>
<dbReference type="AlphaFoldDB" id="A0A078GQM8"/>
<dbReference type="Gramene" id="CDY27494">
    <property type="protein sequence ID" value="CDY27494"/>
    <property type="gene ID" value="GSBRNA2T00038157001"/>
</dbReference>
<dbReference type="EMBL" id="LK032205">
    <property type="protein sequence ID" value="CDY27494.1"/>
    <property type="molecule type" value="Genomic_DNA"/>
</dbReference>
<organism evidence="1 2">
    <name type="scientific">Brassica napus</name>
    <name type="common">Rape</name>
    <dbReference type="NCBI Taxonomy" id="3708"/>
    <lineage>
        <taxon>Eukaryota</taxon>
        <taxon>Viridiplantae</taxon>
        <taxon>Streptophyta</taxon>
        <taxon>Embryophyta</taxon>
        <taxon>Tracheophyta</taxon>
        <taxon>Spermatophyta</taxon>
        <taxon>Magnoliopsida</taxon>
        <taxon>eudicotyledons</taxon>
        <taxon>Gunneridae</taxon>
        <taxon>Pentapetalae</taxon>
        <taxon>rosids</taxon>
        <taxon>malvids</taxon>
        <taxon>Brassicales</taxon>
        <taxon>Brassicaceae</taxon>
        <taxon>Brassiceae</taxon>
        <taxon>Brassica</taxon>
    </lineage>
</organism>
<dbReference type="STRING" id="3708.A0A078GQM8"/>
<name>A0A078GQM8_BRANA</name>
<dbReference type="OMA" id="AYELSTW"/>
<gene>
    <name evidence="1" type="primary">BnaC04g51350D</name>
    <name evidence="1" type="ORF">GSBRNA2T00038157001</name>
</gene>
<evidence type="ECO:0000313" key="2">
    <source>
        <dbReference type="Proteomes" id="UP000028999"/>
    </source>
</evidence>
<dbReference type="PANTHER" id="PTHR31460">
    <property type="match status" value="1"/>
</dbReference>